<sequence length="166" mass="18304">MTASSSLVLYRPTSPNTMAIRSTSNTLISSRLFTQATGTAIATELLYRILFDIINRMLSSLQQLAARGMDEASTWMHRKLQERRDRLDAAKASAPADGLNIVQEVGKLAEKQGFVTCPLTGHVMEARGEARRGPPVGPPMWVRGVLKGIDEGRISERDLWIQTHGD</sequence>
<accession>R0I7Z6</accession>
<evidence type="ECO:0000313" key="1">
    <source>
        <dbReference type="EMBL" id="EOA81635.1"/>
    </source>
</evidence>
<reference evidence="1 2" key="2">
    <citation type="journal article" date="2013" name="PLoS Genet.">
        <title>Comparative genome structure, secondary metabolite, and effector coding capacity across Cochliobolus pathogens.</title>
        <authorList>
            <person name="Condon B.J."/>
            <person name="Leng Y."/>
            <person name="Wu D."/>
            <person name="Bushley K.E."/>
            <person name="Ohm R.A."/>
            <person name="Otillar R."/>
            <person name="Martin J."/>
            <person name="Schackwitz W."/>
            <person name="Grimwood J."/>
            <person name="MohdZainudin N."/>
            <person name="Xue C."/>
            <person name="Wang R."/>
            <person name="Manning V.A."/>
            <person name="Dhillon B."/>
            <person name="Tu Z.J."/>
            <person name="Steffenson B.J."/>
            <person name="Salamov A."/>
            <person name="Sun H."/>
            <person name="Lowry S."/>
            <person name="LaButti K."/>
            <person name="Han J."/>
            <person name="Copeland A."/>
            <person name="Lindquist E."/>
            <person name="Barry K."/>
            <person name="Schmutz J."/>
            <person name="Baker S.E."/>
            <person name="Ciuffetti L.M."/>
            <person name="Grigoriev I.V."/>
            <person name="Zhong S."/>
            <person name="Turgeon B.G."/>
        </authorList>
    </citation>
    <scope>NUCLEOTIDE SEQUENCE [LARGE SCALE GENOMIC DNA]</scope>
    <source>
        <strain evidence="2">28A</strain>
    </source>
</reference>
<reference evidence="1 2" key="1">
    <citation type="journal article" date="2012" name="PLoS Pathog.">
        <title>Diverse lifestyles and strategies of plant pathogenesis encoded in the genomes of eighteen Dothideomycetes fungi.</title>
        <authorList>
            <person name="Ohm R.A."/>
            <person name="Feau N."/>
            <person name="Henrissat B."/>
            <person name="Schoch C.L."/>
            <person name="Horwitz B.A."/>
            <person name="Barry K.W."/>
            <person name="Condon B.J."/>
            <person name="Copeland A.C."/>
            <person name="Dhillon B."/>
            <person name="Glaser F."/>
            <person name="Hesse C.N."/>
            <person name="Kosti I."/>
            <person name="LaButti K."/>
            <person name="Lindquist E.A."/>
            <person name="Lucas S."/>
            <person name="Salamov A.A."/>
            <person name="Bradshaw R.E."/>
            <person name="Ciuffetti L."/>
            <person name="Hamelin R.C."/>
            <person name="Kema G.H.J."/>
            <person name="Lawrence C."/>
            <person name="Scott J.A."/>
            <person name="Spatafora J.W."/>
            <person name="Turgeon B.G."/>
            <person name="de Wit P.J.G.M."/>
            <person name="Zhong S."/>
            <person name="Goodwin S.B."/>
            <person name="Grigoriev I.V."/>
        </authorList>
    </citation>
    <scope>NUCLEOTIDE SEQUENCE [LARGE SCALE GENOMIC DNA]</scope>
    <source>
        <strain evidence="2">28A</strain>
    </source>
</reference>
<gene>
    <name evidence="1" type="ORF">SETTUDRAFT_35464</name>
</gene>
<protein>
    <submittedName>
        <fullName evidence="1">Uncharacterized protein</fullName>
    </submittedName>
</protein>
<organism evidence="1 2">
    <name type="scientific">Exserohilum turcicum (strain 28A)</name>
    <name type="common">Northern leaf blight fungus</name>
    <name type="synonym">Setosphaeria turcica</name>
    <dbReference type="NCBI Taxonomy" id="671987"/>
    <lineage>
        <taxon>Eukaryota</taxon>
        <taxon>Fungi</taxon>
        <taxon>Dikarya</taxon>
        <taxon>Ascomycota</taxon>
        <taxon>Pezizomycotina</taxon>
        <taxon>Dothideomycetes</taxon>
        <taxon>Pleosporomycetidae</taxon>
        <taxon>Pleosporales</taxon>
        <taxon>Pleosporineae</taxon>
        <taxon>Pleosporaceae</taxon>
        <taxon>Exserohilum</taxon>
    </lineage>
</organism>
<evidence type="ECO:0000313" key="2">
    <source>
        <dbReference type="Proteomes" id="UP000016935"/>
    </source>
</evidence>
<dbReference type="HOGENOM" id="CLU_1603766_0_0_1"/>
<keyword evidence="2" id="KW-1185">Reference proteome</keyword>
<dbReference type="OrthoDB" id="3944805at2759"/>
<dbReference type="EMBL" id="KB908866">
    <property type="protein sequence ID" value="EOA81635.1"/>
    <property type="molecule type" value="Genomic_DNA"/>
</dbReference>
<name>R0I7Z6_EXST2</name>
<dbReference type="Proteomes" id="UP000016935">
    <property type="component" value="Unassembled WGS sequence"/>
</dbReference>
<dbReference type="RefSeq" id="XP_008030694.1">
    <property type="nucleotide sequence ID" value="XM_008032503.1"/>
</dbReference>
<proteinExistence type="predicted"/>
<dbReference type="AlphaFoldDB" id="R0I7Z6"/>
<dbReference type="GeneID" id="19404021"/>